<reference evidence="2 3" key="1">
    <citation type="journal article" date="2015" name="Genome Announc.">
        <title>Complete Genome Sequence of Cupriavidus basilensis 4G11, Isolated from the Oak Ridge Field Research Center Site.</title>
        <authorList>
            <person name="Ray J."/>
            <person name="Waters R.J."/>
            <person name="Skerker J.M."/>
            <person name="Kuehl J.V."/>
            <person name="Price M.N."/>
            <person name="Huang J."/>
            <person name="Chakraborty R."/>
            <person name="Arkin A.P."/>
            <person name="Deutschbauer A."/>
        </authorList>
    </citation>
    <scope>NUCLEOTIDE SEQUENCE [LARGE SCALE GENOMIC DNA]</scope>
    <source>
        <strain evidence="2">4G11</strain>
    </source>
</reference>
<dbReference type="KEGG" id="cbw:RR42_s1125"/>
<organism evidence="2 3">
    <name type="scientific">Cupriavidus basilensis</name>
    <dbReference type="NCBI Taxonomy" id="68895"/>
    <lineage>
        <taxon>Bacteria</taxon>
        <taxon>Pseudomonadati</taxon>
        <taxon>Pseudomonadota</taxon>
        <taxon>Betaproteobacteria</taxon>
        <taxon>Burkholderiales</taxon>
        <taxon>Burkholderiaceae</taxon>
        <taxon>Cupriavidus</taxon>
    </lineage>
</organism>
<sequence length="151" mass="16164">MPAHPNPATSSTPCAQADRPDPWDSTIGLLNARQAFQLYADCAWPDEEDPRRRRHTAIVSVVERPSPTLAVISWRDPTHCRYGAQIWAAISAREAGVCALSGLPIAKGQAVYRPRPCRPPPRNAEAMILASALHAACGTDADACGEDALAA</sequence>
<proteinExistence type="predicted"/>
<dbReference type="RefSeq" id="WP_052495252.1">
    <property type="nucleotide sequence ID" value="NZ_CP010537.1"/>
</dbReference>
<evidence type="ECO:0008006" key="4">
    <source>
        <dbReference type="Google" id="ProtNLM"/>
    </source>
</evidence>
<evidence type="ECO:0000256" key="1">
    <source>
        <dbReference type="SAM" id="MobiDB-lite"/>
    </source>
</evidence>
<feature type="region of interest" description="Disordered" evidence="1">
    <location>
        <begin position="1"/>
        <end position="22"/>
    </location>
</feature>
<keyword evidence="3" id="KW-1185">Reference proteome</keyword>
<dbReference type="Proteomes" id="UP000031843">
    <property type="component" value="Chromosome secondary"/>
</dbReference>
<protein>
    <recommendedName>
        <fullName evidence="4">DUF3331 domain-containing protein</fullName>
    </recommendedName>
</protein>
<gene>
    <name evidence="2" type="ORF">RR42_s1125</name>
</gene>
<evidence type="ECO:0000313" key="3">
    <source>
        <dbReference type="Proteomes" id="UP000031843"/>
    </source>
</evidence>
<dbReference type="Pfam" id="PF11811">
    <property type="entry name" value="DUF3331"/>
    <property type="match status" value="1"/>
</dbReference>
<evidence type="ECO:0000313" key="2">
    <source>
        <dbReference type="EMBL" id="AJG22714.1"/>
    </source>
</evidence>
<dbReference type="AlphaFoldDB" id="A0A0C4YL53"/>
<name>A0A0C4YL53_9BURK</name>
<dbReference type="EMBL" id="CP010537">
    <property type="protein sequence ID" value="AJG22714.1"/>
    <property type="molecule type" value="Genomic_DNA"/>
</dbReference>
<dbReference type="OrthoDB" id="9152922at2"/>
<accession>A0A0C4YL53</accession>
<dbReference type="InterPro" id="IPR021769">
    <property type="entry name" value="DUF3331"/>
</dbReference>